<dbReference type="Proteomes" id="UP001358417">
    <property type="component" value="Unassembled WGS sequence"/>
</dbReference>
<evidence type="ECO:0000313" key="3">
    <source>
        <dbReference type="Proteomes" id="UP001358417"/>
    </source>
</evidence>
<dbReference type="SUPFAM" id="SSF53335">
    <property type="entry name" value="S-adenosyl-L-methionine-dependent methyltransferases"/>
    <property type="match status" value="1"/>
</dbReference>
<dbReference type="PANTHER" id="PTHR43591:SF10">
    <property type="entry name" value="ABC TRANSMEMBRANE TYPE-1 DOMAIN-CONTAINING PROTEIN-RELATED"/>
    <property type="match status" value="1"/>
</dbReference>
<evidence type="ECO:0000256" key="1">
    <source>
        <dbReference type="SAM" id="MobiDB-lite"/>
    </source>
</evidence>
<evidence type="ECO:0008006" key="4">
    <source>
        <dbReference type="Google" id="ProtNLM"/>
    </source>
</evidence>
<organism evidence="2 3">
    <name type="scientific">Exophiala bonariae</name>
    <dbReference type="NCBI Taxonomy" id="1690606"/>
    <lineage>
        <taxon>Eukaryota</taxon>
        <taxon>Fungi</taxon>
        <taxon>Dikarya</taxon>
        <taxon>Ascomycota</taxon>
        <taxon>Pezizomycotina</taxon>
        <taxon>Eurotiomycetes</taxon>
        <taxon>Chaetothyriomycetidae</taxon>
        <taxon>Chaetothyriales</taxon>
        <taxon>Herpotrichiellaceae</taxon>
        <taxon>Exophiala</taxon>
    </lineage>
</organism>
<protein>
    <recommendedName>
        <fullName evidence="4">Methyltransferase domain-containing protein</fullName>
    </recommendedName>
</protein>
<dbReference type="GeneID" id="89976900"/>
<evidence type="ECO:0000313" key="2">
    <source>
        <dbReference type="EMBL" id="KAK5045951.1"/>
    </source>
</evidence>
<dbReference type="AlphaFoldDB" id="A0AAV9MZD5"/>
<comment type="caution">
    <text evidence="2">The sequence shown here is derived from an EMBL/GenBank/DDBJ whole genome shotgun (WGS) entry which is preliminary data.</text>
</comment>
<gene>
    <name evidence="2" type="ORF">LTR84_008737</name>
</gene>
<dbReference type="GO" id="GO:0008168">
    <property type="term" value="F:methyltransferase activity"/>
    <property type="evidence" value="ECO:0007669"/>
    <property type="project" value="TreeGrafter"/>
</dbReference>
<sequence>MSLANNGDESTLEEHQDVSIEENPAAHSDDNDSAFSDDAQTVLSTSLRSSIFNHRYENGRTYHAFRDGQYPIPNDEEEQDRLDLLHHLFKMILEGELYIAPLPAQPQRILDVGTGTGIWACEIADKFPEASVTGTDLSPIQPLWVPPNVQFYIDDAESDWLFGDGEKFDFIHGRALCGGIADWPKFYAQAYKNLKPGAWMEMQDHECWINSDDGGMDYAPGCSEWIREVDRASLMFGKRLNIAHQHRQWMIDAGFTNVNGIIRKIPIGPWAKDKKLKEIGRLFRVQMIQSVPSFMLAYYTRILGYSMERTHVTMALVKKEFSDRTLHLYLRWHFVYGQKPA</sequence>
<dbReference type="InterPro" id="IPR029063">
    <property type="entry name" value="SAM-dependent_MTases_sf"/>
</dbReference>
<dbReference type="Gene3D" id="3.40.50.150">
    <property type="entry name" value="Vaccinia Virus protein VP39"/>
    <property type="match status" value="1"/>
</dbReference>
<dbReference type="PANTHER" id="PTHR43591">
    <property type="entry name" value="METHYLTRANSFERASE"/>
    <property type="match status" value="1"/>
</dbReference>
<accession>A0AAV9MZD5</accession>
<dbReference type="Pfam" id="PF13489">
    <property type="entry name" value="Methyltransf_23"/>
    <property type="match status" value="1"/>
</dbReference>
<reference evidence="2 3" key="1">
    <citation type="submission" date="2023-08" db="EMBL/GenBank/DDBJ databases">
        <title>Black Yeasts Isolated from many extreme environments.</title>
        <authorList>
            <person name="Coleine C."/>
            <person name="Stajich J.E."/>
            <person name="Selbmann L."/>
        </authorList>
    </citation>
    <scope>NUCLEOTIDE SEQUENCE [LARGE SCALE GENOMIC DNA]</scope>
    <source>
        <strain evidence="2 3">CCFEE 5792</strain>
    </source>
</reference>
<dbReference type="EMBL" id="JAVRRD010000033">
    <property type="protein sequence ID" value="KAK5045951.1"/>
    <property type="molecule type" value="Genomic_DNA"/>
</dbReference>
<dbReference type="RefSeq" id="XP_064701556.1">
    <property type="nucleotide sequence ID" value="XM_064852282.1"/>
</dbReference>
<feature type="region of interest" description="Disordered" evidence="1">
    <location>
        <begin position="1"/>
        <end position="36"/>
    </location>
</feature>
<keyword evidence="3" id="KW-1185">Reference proteome</keyword>
<proteinExistence type="predicted"/>
<name>A0AAV9MZD5_9EURO</name>
<dbReference type="CDD" id="cd02440">
    <property type="entry name" value="AdoMet_MTases"/>
    <property type="match status" value="1"/>
</dbReference>